<organism evidence="4 5">
    <name type="scientific">Haloechinothrix salitolerans</name>
    <dbReference type="NCBI Taxonomy" id="926830"/>
    <lineage>
        <taxon>Bacteria</taxon>
        <taxon>Bacillati</taxon>
        <taxon>Actinomycetota</taxon>
        <taxon>Actinomycetes</taxon>
        <taxon>Pseudonocardiales</taxon>
        <taxon>Pseudonocardiaceae</taxon>
        <taxon>Haloechinothrix</taxon>
    </lineage>
</organism>
<dbReference type="CDD" id="cd06170">
    <property type="entry name" value="LuxR_C_like"/>
    <property type="match status" value="1"/>
</dbReference>
<evidence type="ECO:0000256" key="1">
    <source>
        <dbReference type="ARBA" id="ARBA00022741"/>
    </source>
</evidence>
<evidence type="ECO:0000313" key="5">
    <source>
        <dbReference type="Proteomes" id="UP001596337"/>
    </source>
</evidence>
<dbReference type="SUPFAM" id="SSF52540">
    <property type="entry name" value="P-loop containing nucleoside triphosphate hydrolases"/>
    <property type="match status" value="1"/>
</dbReference>
<evidence type="ECO:0000256" key="2">
    <source>
        <dbReference type="ARBA" id="ARBA00022840"/>
    </source>
</evidence>
<dbReference type="PROSITE" id="PS00622">
    <property type="entry name" value="HTH_LUXR_1"/>
    <property type="match status" value="1"/>
</dbReference>
<sequence>MTQRDGDILGTRRMPLRGRERELAALEDVLDRDAKGRGGAAAIAGAPGSGATSLLDAAAERAMSSDDVRVLRTRGTPAESTLPYAGLHQLLLPLGDLAVRVPERHRAALLPLLDPAADVDPPSTLAFHSALHALLVAAARERPTLCRVDAAHDLDSASLDALAFVARRSDVAPLVVLFATDLVGTGAAEALAAVPRLRLDPVDDSTAKHILTDRLGPAVPHEVSSGILDVAEGNPLALVELAACVTPAELSGIDPPPSTLPADGRLCHAVRRTLARLPTATRLLVCLAALDERLDVSTLEAVAALEPEPDETSGAEPDVGAMATTHALDDAVRTGMVMLTNDIVRIRTGVPRGAVVAAMNTAERRQAHQLLARAAEATADRARSLWHRAACVRAPDPALATELDVVADLARQAHRHGDAASASERAATLSGNDADQARRLLAAASDHWASGHPHRARTALRRARPMARGVDSAATLLAGEIELRSGNPASAAADLLRTARQLNRADTGLAATTFLLAGEASCVAGDDDRYCATALDVARWRELYRQPATRLVLEHFVAMSATFNGHHTKAEGPLRNVVRLGDEIADPTAKTLAGQAAFTLGDAAATRDLALGAVACAHATGDLARAPWALVYAALAALLSGEHAPAISSAMEGLRLAESLGQPNCVVDHLTILAMLAALRGDRETTRLRLDDAASGVIERGLGRPGSLASWAAACADLASDRPADALHRFHRMNTGPTWSFSPIRVMATPHYVEAAVRCGEQRTAARAVTHFERWAGTTGGPARVALAHRCRGLLAEHPGEAHDHFTEAIRLHRGAGASYDLAYTELLLATRLRRHRKPRQARELLIEATQIFDDLDAHHWRDHARRELRSCGYPMEQPSGHPGRELTSQQARIAELVAEGATNREIAATLYISHRTVDHHLRNIFERLGIRSRVELAALYR</sequence>
<keyword evidence="5" id="KW-1185">Reference proteome</keyword>
<dbReference type="PROSITE" id="PS50043">
    <property type="entry name" value="HTH_LUXR_2"/>
    <property type="match status" value="1"/>
</dbReference>
<dbReference type="Gene3D" id="1.10.10.10">
    <property type="entry name" value="Winged helix-like DNA-binding domain superfamily/Winged helix DNA-binding domain"/>
    <property type="match status" value="1"/>
</dbReference>
<keyword evidence="2" id="KW-0067">ATP-binding</keyword>
<dbReference type="PANTHER" id="PTHR16305:SF35">
    <property type="entry name" value="TRANSCRIPTIONAL ACTIVATOR DOMAIN"/>
    <property type="match status" value="1"/>
</dbReference>
<dbReference type="PRINTS" id="PR00038">
    <property type="entry name" value="HTHLUXR"/>
</dbReference>
<name>A0ABW2C4S1_9PSEU</name>
<dbReference type="InterPro" id="IPR041664">
    <property type="entry name" value="AAA_16"/>
</dbReference>
<dbReference type="SMART" id="SM00421">
    <property type="entry name" value="HTH_LUXR"/>
    <property type="match status" value="1"/>
</dbReference>
<dbReference type="RefSeq" id="WP_345395356.1">
    <property type="nucleotide sequence ID" value="NZ_BAABLA010000023.1"/>
</dbReference>
<protein>
    <submittedName>
        <fullName evidence="4">AAA family ATPase</fullName>
    </submittedName>
</protein>
<dbReference type="Pfam" id="PF00196">
    <property type="entry name" value="GerE"/>
    <property type="match status" value="1"/>
</dbReference>
<dbReference type="InterPro" id="IPR036388">
    <property type="entry name" value="WH-like_DNA-bd_sf"/>
</dbReference>
<proteinExistence type="predicted"/>
<dbReference type="PANTHER" id="PTHR16305">
    <property type="entry name" value="TESTICULAR SOLUBLE ADENYLYL CYCLASE"/>
    <property type="match status" value="1"/>
</dbReference>
<dbReference type="InterPro" id="IPR027417">
    <property type="entry name" value="P-loop_NTPase"/>
</dbReference>
<dbReference type="InterPro" id="IPR016032">
    <property type="entry name" value="Sig_transdc_resp-reg_C-effctor"/>
</dbReference>
<dbReference type="Pfam" id="PF13191">
    <property type="entry name" value="AAA_16"/>
    <property type="match status" value="1"/>
</dbReference>
<dbReference type="SUPFAM" id="SSF46894">
    <property type="entry name" value="C-terminal effector domain of the bipartite response regulators"/>
    <property type="match status" value="1"/>
</dbReference>
<feature type="domain" description="HTH luxR-type" evidence="3">
    <location>
        <begin position="880"/>
        <end position="942"/>
    </location>
</feature>
<keyword evidence="1" id="KW-0547">Nucleotide-binding</keyword>
<dbReference type="EMBL" id="JBHSXX010000001">
    <property type="protein sequence ID" value="MFC6870346.1"/>
    <property type="molecule type" value="Genomic_DNA"/>
</dbReference>
<evidence type="ECO:0000313" key="4">
    <source>
        <dbReference type="EMBL" id="MFC6870346.1"/>
    </source>
</evidence>
<evidence type="ECO:0000259" key="3">
    <source>
        <dbReference type="PROSITE" id="PS50043"/>
    </source>
</evidence>
<comment type="caution">
    <text evidence="4">The sequence shown here is derived from an EMBL/GenBank/DDBJ whole genome shotgun (WGS) entry which is preliminary data.</text>
</comment>
<reference evidence="5" key="1">
    <citation type="journal article" date="2019" name="Int. J. Syst. Evol. Microbiol.">
        <title>The Global Catalogue of Microorganisms (GCM) 10K type strain sequencing project: providing services to taxonomists for standard genome sequencing and annotation.</title>
        <authorList>
            <consortium name="The Broad Institute Genomics Platform"/>
            <consortium name="The Broad Institute Genome Sequencing Center for Infectious Disease"/>
            <person name="Wu L."/>
            <person name="Ma J."/>
        </authorList>
    </citation>
    <scope>NUCLEOTIDE SEQUENCE [LARGE SCALE GENOMIC DNA]</scope>
    <source>
        <strain evidence="5">KCTC 32255</strain>
    </source>
</reference>
<gene>
    <name evidence="4" type="ORF">ACFQGD_24715</name>
</gene>
<dbReference type="Proteomes" id="UP001596337">
    <property type="component" value="Unassembled WGS sequence"/>
</dbReference>
<dbReference type="InterPro" id="IPR000792">
    <property type="entry name" value="Tscrpt_reg_LuxR_C"/>
</dbReference>
<accession>A0ABW2C4S1</accession>